<sequence>MKRNYKITIPEPCTENWDKMTPNESGRFCMSCAKTVIDFTEMLPDEVKHFFVQNQNTKICGRFKNSQLETITIQIPSRILYTQTHYNRMFLLALFIAMGTTLFSCQDQNGNKQKIDKVEVVNEPQQEIVVGKTLKGSDHIPPPPPPKVDAIKFIKPKEKINTKKASYSETVVKCEESKEKKLVEDEIYNGYTSIEAAPVFPGGIEQFYTFFANEFKKPENSNTTNLKIKITFAVERDGSLSYINSITPIDQTLETEIIRVLKLSPKWQPGESNGKKIKMQYSMPITLE</sequence>
<protein>
    <recommendedName>
        <fullName evidence="3">TonB C-terminal domain-containing protein</fullName>
    </recommendedName>
</protein>
<dbReference type="Proteomes" id="UP000471501">
    <property type="component" value="Unassembled WGS sequence"/>
</dbReference>
<comment type="caution">
    <text evidence="1">The sequence shown here is derived from an EMBL/GenBank/DDBJ whole genome shotgun (WGS) entry which is preliminary data.</text>
</comment>
<accession>A0A6I4NXE9</accession>
<gene>
    <name evidence="1" type="ORF">GON26_15270</name>
</gene>
<dbReference type="RefSeq" id="WP_160375640.1">
    <property type="nucleotide sequence ID" value="NZ_WSTB01000008.1"/>
</dbReference>
<evidence type="ECO:0000313" key="2">
    <source>
        <dbReference type="Proteomes" id="UP000471501"/>
    </source>
</evidence>
<reference evidence="1 2" key="1">
    <citation type="submission" date="2019-12" db="EMBL/GenBank/DDBJ databases">
        <authorList>
            <person name="Kim Y.S."/>
        </authorList>
    </citation>
    <scope>NUCLEOTIDE SEQUENCE [LARGE SCALE GENOMIC DNA]</scope>
    <source>
        <strain evidence="1 2">GA093</strain>
    </source>
</reference>
<proteinExistence type="predicted"/>
<keyword evidence="2" id="KW-1185">Reference proteome</keyword>
<evidence type="ECO:0008006" key="3">
    <source>
        <dbReference type="Google" id="ProtNLM"/>
    </source>
</evidence>
<dbReference type="Gene3D" id="3.30.1150.10">
    <property type="match status" value="1"/>
</dbReference>
<organism evidence="1 2">
    <name type="scientific">Flavobacterium hydrocarbonoxydans</name>
    <dbReference type="NCBI Taxonomy" id="2683249"/>
    <lineage>
        <taxon>Bacteria</taxon>
        <taxon>Pseudomonadati</taxon>
        <taxon>Bacteroidota</taxon>
        <taxon>Flavobacteriia</taxon>
        <taxon>Flavobacteriales</taxon>
        <taxon>Flavobacteriaceae</taxon>
        <taxon>Flavobacterium</taxon>
    </lineage>
</organism>
<dbReference type="EMBL" id="WSTB01000008">
    <property type="protein sequence ID" value="MWB95727.1"/>
    <property type="molecule type" value="Genomic_DNA"/>
</dbReference>
<name>A0A6I4NXE9_9FLAO</name>
<dbReference type="AlphaFoldDB" id="A0A6I4NXE9"/>
<evidence type="ECO:0000313" key="1">
    <source>
        <dbReference type="EMBL" id="MWB95727.1"/>
    </source>
</evidence>